<dbReference type="NCBIfam" id="TIGR01543">
    <property type="entry name" value="proheadase_HK97"/>
    <property type="match status" value="1"/>
</dbReference>
<sequence length="140" mass="16075">MRALSSGLNENEFIVQGYASTFNFKDGQSDIIKPGAFDSKKIDIPKIKMLWKHDIMKPIGYWYEMFEDECGLFVKGKVFRNLSFGEQICNFIKHSFVKGLSIGYIPTSFQTFKNCRIISKLKLYEISVVTNPANEKAKII</sequence>
<keyword evidence="2 5" id="KW-0645">Protease</keyword>
<dbReference type="GO" id="GO:0008233">
    <property type="term" value="F:peptidase activity"/>
    <property type="evidence" value="ECO:0007669"/>
    <property type="project" value="UniProtKB-KW"/>
</dbReference>
<feature type="domain" description="Prohead serine protease" evidence="4">
    <location>
        <begin position="9"/>
        <end position="139"/>
    </location>
</feature>
<accession>A0A5C0UHK2</accession>
<dbReference type="SUPFAM" id="SSF50789">
    <property type="entry name" value="Herpes virus serine proteinase, assemblin"/>
    <property type="match status" value="1"/>
</dbReference>
<evidence type="ECO:0000259" key="4">
    <source>
        <dbReference type="Pfam" id="PF04586"/>
    </source>
</evidence>
<keyword evidence="3" id="KW-0378">Hydrolase</keyword>
<evidence type="ECO:0000313" key="6">
    <source>
        <dbReference type="Proteomes" id="UP000324924"/>
    </source>
</evidence>
<dbReference type="KEGG" id="nabu:FZC36_01160"/>
<dbReference type="InterPro" id="IPR006433">
    <property type="entry name" value="Prohead_protease"/>
</dbReference>
<dbReference type="GO" id="GO:0006508">
    <property type="term" value="P:proteolysis"/>
    <property type="evidence" value="ECO:0007669"/>
    <property type="project" value="UniProtKB-KW"/>
</dbReference>
<dbReference type="Proteomes" id="UP000324924">
    <property type="component" value="Chromosome"/>
</dbReference>
<dbReference type="Pfam" id="PF04586">
    <property type="entry name" value="Peptidase_S78"/>
    <property type="match status" value="1"/>
</dbReference>
<evidence type="ECO:0000256" key="3">
    <source>
        <dbReference type="ARBA" id="ARBA00022801"/>
    </source>
</evidence>
<proteinExistence type="predicted"/>
<protein>
    <submittedName>
        <fullName evidence="5">HK97 family phage prohead protease</fullName>
    </submittedName>
</protein>
<reference evidence="5 6" key="1">
    <citation type="submission" date="2019-08" db="EMBL/GenBank/DDBJ databases">
        <title>Highly reduced genomes of protist endosymbionts show evolutionary convergence.</title>
        <authorList>
            <person name="George E."/>
            <person name="Husnik F."/>
            <person name="Tashyreva D."/>
            <person name="Prokopchuk G."/>
            <person name="Horak A."/>
            <person name="Kwong W.K."/>
            <person name="Lukes J."/>
            <person name="Keeling P.J."/>
        </authorList>
    </citation>
    <scope>NUCLEOTIDE SEQUENCE [LARGE SCALE GENOMIC DNA]</scope>
    <source>
        <strain evidence="5">1604HC</strain>
    </source>
</reference>
<dbReference type="OrthoDB" id="9804926at2"/>
<keyword evidence="6" id="KW-1185">Reference proteome</keyword>
<evidence type="ECO:0000256" key="1">
    <source>
        <dbReference type="ARBA" id="ARBA00022612"/>
    </source>
</evidence>
<name>A0A5C0UHK2_9PROT</name>
<dbReference type="RefSeq" id="WP_148972166.1">
    <property type="nucleotide sequence ID" value="NZ_CP043314.1"/>
</dbReference>
<evidence type="ECO:0000313" key="5">
    <source>
        <dbReference type="EMBL" id="QEK39043.1"/>
    </source>
</evidence>
<dbReference type="EMBL" id="CP043314">
    <property type="protein sequence ID" value="QEK39043.1"/>
    <property type="molecule type" value="Genomic_DNA"/>
</dbReference>
<keyword evidence="1" id="KW-1188">Viral release from host cell</keyword>
<organism evidence="5 6">
    <name type="scientific">Candidatus Nesciobacter abundans</name>
    <dbReference type="NCBI Taxonomy" id="2601668"/>
    <lineage>
        <taxon>Bacteria</taxon>
        <taxon>Pseudomonadati</taxon>
        <taxon>Pseudomonadota</taxon>
        <taxon>Alphaproteobacteria</taxon>
        <taxon>Holosporales</taxon>
        <taxon>Holosporaceae</taxon>
        <taxon>Candidatus Nesciobacter</taxon>
    </lineage>
</organism>
<evidence type="ECO:0000256" key="2">
    <source>
        <dbReference type="ARBA" id="ARBA00022670"/>
    </source>
</evidence>
<dbReference type="InterPro" id="IPR054613">
    <property type="entry name" value="Peptidase_S78_dom"/>
</dbReference>
<dbReference type="AlphaFoldDB" id="A0A5C0UHK2"/>
<gene>
    <name evidence="5" type="ORF">FZC36_01160</name>
</gene>